<keyword evidence="9 11" id="KW-0868">Chloride</keyword>
<feature type="transmembrane region" description="Helical" evidence="11">
    <location>
        <begin position="237"/>
        <end position="261"/>
    </location>
</feature>
<dbReference type="SUPFAM" id="SSF54631">
    <property type="entry name" value="CBS-domain pair"/>
    <property type="match status" value="1"/>
</dbReference>
<comment type="caution">
    <text evidence="11">Lacks conserved residue(s) required for the propagation of feature annotation.</text>
</comment>
<dbReference type="EMBL" id="AJWJ01000831">
    <property type="protein sequence ID" value="KAF2068823.1"/>
    <property type="molecule type" value="Genomic_DNA"/>
</dbReference>
<dbReference type="PANTHER" id="PTHR11689:SF163">
    <property type="entry name" value="CHLORIDE CHANNEL PROTEIN B"/>
    <property type="match status" value="1"/>
</dbReference>
<dbReference type="GO" id="GO:0016020">
    <property type="term" value="C:membrane"/>
    <property type="evidence" value="ECO:0007669"/>
    <property type="project" value="UniProtKB-SubCell"/>
</dbReference>
<dbReference type="Gene3D" id="1.10.3080.10">
    <property type="entry name" value="Clc chloride channel"/>
    <property type="match status" value="1"/>
</dbReference>
<evidence type="ECO:0000256" key="11">
    <source>
        <dbReference type="RuleBase" id="RU361221"/>
    </source>
</evidence>
<evidence type="ECO:0000256" key="3">
    <source>
        <dbReference type="ARBA" id="ARBA00022692"/>
    </source>
</evidence>
<evidence type="ECO:0000256" key="5">
    <source>
        <dbReference type="ARBA" id="ARBA00022989"/>
    </source>
</evidence>
<dbReference type="AlphaFoldDB" id="A0A8J4PKZ8"/>
<dbReference type="PANTHER" id="PTHR11689">
    <property type="entry name" value="CHLORIDE CHANNEL PROTEIN CLC FAMILY MEMBER"/>
    <property type="match status" value="1"/>
</dbReference>
<evidence type="ECO:0000313" key="13">
    <source>
        <dbReference type="EMBL" id="KAF2068823.1"/>
    </source>
</evidence>
<feature type="transmembrane region" description="Helical" evidence="11">
    <location>
        <begin position="122"/>
        <end position="151"/>
    </location>
</feature>
<sequence length="799" mass="88894">MDRFPTNDYLLLDVENGANGATMKEDTTLTHRRHHRKLTNKEKALMSKVESLDFSEIDNILLRQYTLKQKKLRKILKTFGKWLICTLIGLFTGIVVYCLKESVENLEEIKFSSIEKFYSDSIAIPFFIFLSFNLGYGVLSSLFVVLFGPLTSSSGLPEVKGYLNGIRIQKAFNLKTVIGKILSLIFSFSSALVLGPEGPMFHIGAAIGSSISQFKSKTLGIHLKSFWIFQNDSDKRDFISCGAAAGIAAAFGAPIGGVLFALEEGSSFWSRQLTWRTFFSCLIATLTANLFLQGFKVQIHDYGVLTFGVSKTYLYTYTELIPFVLMGIFGGLLGALFVHLNVRINYLRKKYLQDKRLKIVEVIVVVTITSFICFFPALGVSCVPISNIPDLPPDVCDISQSTTTVQFFCKEGYYNPLATLTFSPLEDALKILYSRSSHIFSPEILITFAVIYFLLCVITSGIYVASGIFIPMMLIGASWGRLVGILLSKWITTVDPSIYALIGSAAMMGGSLRMTISLVVIIVELTEGTQYLLPLIIVVMLSKWTGDAFNESVYEHLIELKNIPYLPSQPAHHLRKSTVADAMASDVKYFPEIVSVRKVVDMLSNTTHNGFPVVMIPKLHDPSLPTITLSKGSIQDDPNLLRKSVNNNNNNNEKIINNTVCIGDEDIDPQEGKILVGLILASQLSILLKRKIFIYSNQMSSMDLIADSGMNLPISHSEFSAELAGKIPSISDIKESLTSEDLDKMIDLRPYMNFAVVSIKNYSSLTEAYRIFRVVGLRHIVVVNVFNQIVGMLTRKDLL</sequence>
<dbReference type="InterPro" id="IPR000644">
    <property type="entry name" value="CBS_dom"/>
</dbReference>
<dbReference type="PROSITE" id="PS51371">
    <property type="entry name" value="CBS"/>
    <property type="match status" value="1"/>
</dbReference>
<keyword evidence="14" id="KW-1185">Reference proteome</keyword>
<dbReference type="Gene3D" id="3.10.580.10">
    <property type="entry name" value="CBS-domain"/>
    <property type="match status" value="1"/>
</dbReference>
<evidence type="ECO:0000256" key="1">
    <source>
        <dbReference type="ARBA" id="ARBA00004141"/>
    </source>
</evidence>
<dbReference type="Pfam" id="PF00571">
    <property type="entry name" value="CBS"/>
    <property type="match status" value="1"/>
</dbReference>
<evidence type="ECO:0000256" key="8">
    <source>
        <dbReference type="ARBA" id="ARBA00023136"/>
    </source>
</evidence>
<comment type="similarity">
    <text evidence="11">Belongs to the chloride channel (TC 2.A.49) family.</text>
</comment>
<accession>A0A8J4PKZ8</accession>
<feature type="transmembrane region" description="Helical" evidence="11">
    <location>
        <begin position="172"/>
        <end position="194"/>
    </location>
</feature>
<dbReference type="OrthoDB" id="428525at2759"/>
<organism evidence="13 14">
    <name type="scientific">Polysphondylium violaceum</name>
    <dbReference type="NCBI Taxonomy" id="133409"/>
    <lineage>
        <taxon>Eukaryota</taxon>
        <taxon>Amoebozoa</taxon>
        <taxon>Evosea</taxon>
        <taxon>Eumycetozoa</taxon>
        <taxon>Dictyostelia</taxon>
        <taxon>Dictyosteliales</taxon>
        <taxon>Dictyosteliaceae</taxon>
        <taxon>Polysphondylium</taxon>
    </lineage>
</organism>
<dbReference type="SUPFAM" id="SSF81340">
    <property type="entry name" value="Clc chloride channel"/>
    <property type="match status" value="1"/>
</dbReference>
<comment type="subcellular location">
    <subcellularLocation>
        <location evidence="1 11">Membrane</location>
        <topology evidence="1 11">Multi-pass membrane protein</topology>
    </subcellularLocation>
</comment>
<feature type="transmembrane region" description="Helical" evidence="11">
    <location>
        <begin position="312"/>
        <end position="338"/>
    </location>
</feature>
<dbReference type="InterPro" id="IPR001807">
    <property type="entry name" value="ClC"/>
</dbReference>
<keyword evidence="3 11" id="KW-0812">Transmembrane</keyword>
<evidence type="ECO:0000256" key="4">
    <source>
        <dbReference type="ARBA" id="ARBA00022737"/>
    </source>
</evidence>
<keyword evidence="7 10" id="KW-0129">CBS domain</keyword>
<protein>
    <recommendedName>
        <fullName evidence="11">Chloride channel protein</fullName>
    </recommendedName>
</protein>
<keyword evidence="4" id="KW-0677">Repeat</keyword>
<keyword evidence="2 11" id="KW-0813">Transport</keyword>
<dbReference type="InterPro" id="IPR014743">
    <property type="entry name" value="Cl-channel_core"/>
</dbReference>
<dbReference type="CDD" id="cd03685">
    <property type="entry name" value="ClC_6_like"/>
    <property type="match status" value="1"/>
</dbReference>
<dbReference type="GO" id="GO:0005254">
    <property type="term" value="F:chloride channel activity"/>
    <property type="evidence" value="ECO:0007669"/>
    <property type="project" value="UniProtKB-UniRule"/>
</dbReference>
<evidence type="ECO:0000256" key="10">
    <source>
        <dbReference type="PROSITE-ProRule" id="PRU00703"/>
    </source>
</evidence>
<keyword evidence="8 11" id="KW-0472">Membrane</keyword>
<keyword evidence="6 11" id="KW-0406">Ion transport</keyword>
<feature type="transmembrane region" description="Helical" evidence="11">
    <location>
        <begin position="79"/>
        <end position="97"/>
    </location>
</feature>
<evidence type="ECO:0000313" key="14">
    <source>
        <dbReference type="Proteomes" id="UP000695562"/>
    </source>
</evidence>
<feature type="transmembrane region" description="Helical" evidence="11">
    <location>
        <begin position="359"/>
        <end position="378"/>
    </location>
</feature>
<evidence type="ECO:0000256" key="9">
    <source>
        <dbReference type="ARBA" id="ARBA00023214"/>
    </source>
</evidence>
<feature type="transmembrane region" description="Helical" evidence="11">
    <location>
        <begin position="273"/>
        <end position="292"/>
    </location>
</feature>
<keyword evidence="5 11" id="KW-1133">Transmembrane helix</keyword>
<proteinExistence type="inferred from homology"/>
<evidence type="ECO:0000256" key="6">
    <source>
        <dbReference type="ARBA" id="ARBA00023065"/>
    </source>
</evidence>
<evidence type="ECO:0000256" key="7">
    <source>
        <dbReference type="ARBA" id="ARBA00023122"/>
    </source>
</evidence>
<evidence type="ECO:0000259" key="12">
    <source>
        <dbReference type="PROSITE" id="PS51371"/>
    </source>
</evidence>
<gene>
    <name evidence="13" type="ORF">CYY_009854</name>
</gene>
<dbReference type="Proteomes" id="UP000695562">
    <property type="component" value="Unassembled WGS sequence"/>
</dbReference>
<reference evidence="13" key="1">
    <citation type="submission" date="2020-01" db="EMBL/GenBank/DDBJ databases">
        <title>Development of genomics and gene disruption for Polysphondylium violaceum indicates a role for the polyketide synthase stlB in stalk morphogenesis.</title>
        <authorList>
            <person name="Narita B."/>
            <person name="Kawabe Y."/>
            <person name="Kin K."/>
            <person name="Saito T."/>
            <person name="Gibbs R."/>
            <person name="Kuspa A."/>
            <person name="Muzny D."/>
            <person name="Queller D."/>
            <person name="Richards S."/>
            <person name="Strassman J."/>
            <person name="Sucgang R."/>
            <person name="Worley K."/>
            <person name="Schaap P."/>
        </authorList>
    </citation>
    <scope>NUCLEOTIDE SEQUENCE</scope>
    <source>
        <strain evidence="13">QSvi11</strain>
    </source>
</reference>
<dbReference type="InterPro" id="IPR051280">
    <property type="entry name" value="Cl-channel/antiporter"/>
</dbReference>
<evidence type="ECO:0000256" key="2">
    <source>
        <dbReference type="ARBA" id="ARBA00022448"/>
    </source>
</evidence>
<dbReference type="InterPro" id="IPR046342">
    <property type="entry name" value="CBS_dom_sf"/>
</dbReference>
<feature type="domain" description="CBS" evidence="12">
    <location>
        <begin position="752"/>
        <end position="799"/>
    </location>
</feature>
<dbReference type="Pfam" id="PF00654">
    <property type="entry name" value="Voltage_CLC"/>
    <property type="match status" value="1"/>
</dbReference>
<dbReference type="PRINTS" id="PR00762">
    <property type="entry name" value="CLCHANNEL"/>
</dbReference>
<comment type="caution">
    <text evidence="13">The sequence shown here is derived from an EMBL/GenBank/DDBJ whole genome shotgun (WGS) entry which is preliminary data.</text>
</comment>
<feature type="transmembrane region" description="Helical" evidence="11">
    <location>
        <begin position="444"/>
        <end position="465"/>
    </location>
</feature>
<name>A0A8J4PKZ8_9MYCE</name>